<feature type="domain" description="Gnk2-homologous" evidence="3">
    <location>
        <begin position="1"/>
        <end position="103"/>
    </location>
</feature>
<accession>A0A8S1ZNV7</accession>
<evidence type="ECO:0000313" key="5">
    <source>
        <dbReference type="Proteomes" id="UP000682877"/>
    </source>
</evidence>
<feature type="domain" description="Gnk2-homologous" evidence="3">
    <location>
        <begin position="110"/>
        <end position="222"/>
    </location>
</feature>
<dbReference type="EMBL" id="LR999452">
    <property type="protein sequence ID" value="CAE5962291.1"/>
    <property type="molecule type" value="Genomic_DNA"/>
</dbReference>
<reference evidence="4" key="1">
    <citation type="submission" date="2021-01" db="EMBL/GenBank/DDBJ databases">
        <authorList>
            <person name="Bezrukov I."/>
        </authorList>
    </citation>
    <scope>NUCLEOTIDE SEQUENCE</scope>
</reference>
<dbReference type="Proteomes" id="UP000682877">
    <property type="component" value="Chromosome 2"/>
</dbReference>
<dbReference type="AlphaFoldDB" id="A0A8S1ZNV7"/>
<keyword evidence="1" id="KW-0732">Signal</keyword>
<organism evidence="4 5">
    <name type="scientific">Arabidopsis arenosa</name>
    <name type="common">Sand rock-cress</name>
    <name type="synonym">Cardaminopsis arenosa</name>
    <dbReference type="NCBI Taxonomy" id="38785"/>
    <lineage>
        <taxon>Eukaryota</taxon>
        <taxon>Viridiplantae</taxon>
        <taxon>Streptophyta</taxon>
        <taxon>Embryophyta</taxon>
        <taxon>Tracheophyta</taxon>
        <taxon>Spermatophyta</taxon>
        <taxon>Magnoliopsida</taxon>
        <taxon>eudicotyledons</taxon>
        <taxon>Gunneridae</taxon>
        <taxon>Pentapetalae</taxon>
        <taxon>rosids</taxon>
        <taxon>malvids</taxon>
        <taxon>Brassicales</taxon>
        <taxon>Brassicaceae</taxon>
        <taxon>Camelineae</taxon>
        <taxon>Arabidopsis</taxon>
    </lineage>
</organism>
<evidence type="ECO:0000256" key="2">
    <source>
        <dbReference type="ARBA" id="ARBA00022737"/>
    </source>
</evidence>
<evidence type="ECO:0000313" key="4">
    <source>
        <dbReference type="EMBL" id="CAE5962291.1"/>
    </source>
</evidence>
<evidence type="ECO:0000256" key="1">
    <source>
        <dbReference type="ARBA" id="ARBA00022729"/>
    </source>
</evidence>
<dbReference type="InterPro" id="IPR038408">
    <property type="entry name" value="GNK2_sf"/>
</dbReference>
<protein>
    <recommendedName>
        <fullName evidence="3">Gnk2-homologous domain-containing protein</fullName>
    </recommendedName>
</protein>
<keyword evidence="5" id="KW-1185">Reference proteome</keyword>
<evidence type="ECO:0000259" key="3">
    <source>
        <dbReference type="PROSITE" id="PS51473"/>
    </source>
</evidence>
<dbReference type="CDD" id="cd23509">
    <property type="entry name" value="Gnk2-like"/>
    <property type="match status" value="4"/>
</dbReference>
<gene>
    <name evidence="4" type="ORF">AARE701A_LOCUS4060</name>
</gene>
<feature type="domain" description="Gnk2-homologous" evidence="3">
    <location>
        <begin position="254"/>
        <end position="358"/>
    </location>
</feature>
<dbReference type="PROSITE" id="PS51473">
    <property type="entry name" value="GNK2"/>
    <property type="match status" value="4"/>
</dbReference>
<proteinExistence type="predicted"/>
<feature type="domain" description="Gnk2-homologous" evidence="3">
    <location>
        <begin position="363"/>
        <end position="475"/>
    </location>
</feature>
<dbReference type="Pfam" id="PF01657">
    <property type="entry name" value="Stress-antifung"/>
    <property type="match status" value="4"/>
</dbReference>
<keyword evidence="2" id="KW-0677">Repeat</keyword>
<dbReference type="PANTHER" id="PTHR32099:SF42">
    <property type="entry name" value="CYSTEINE-RICH RECEPTOR-LIKE PROTEIN KINASE 9-RELATED"/>
    <property type="match status" value="1"/>
</dbReference>
<dbReference type="PANTHER" id="PTHR32099">
    <property type="entry name" value="CYSTEINE-RICH REPEAT SECRETORY PROTEIN"/>
    <property type="match status" value="1"/>
</dbReference>
<sequence>MSQPSQNLTDCNQLPDTYQSNRNTVLSTLRNHSSLGSYYSNATAGLSPNTVYGMFLCIGNISKTSCSNCVHSATLGMDKSCDSHDTSFMFSHECMVRYSDVSFYSLVEDAPTSSSYYRNDSLNSPFFFNKTLPGKIDKLVFRAPLSLSLPVPYFVEDQEHVTQLEGSYDLEAMAQCSPDLHPSNCTVCLRLVVEKFSECCSQSRWARIYFPKCLLSYDISALQPNLTSLGVTTKGDDIFGRTVIAIMIGLLMVSHLRTFCIESNNFTRPSTYHSNRASVLTSIRDRSFLGTRTYSNATKGLSPDTAYGMYLCRGDVAKSTCGLCVRTATLEISKSCTYQKEAFIYYEECMVRVSDYSFFGLLGGPSTILYSASNFSIRSSFGQTFSHKMDKHILRAASMPLSPKPYFVLDRELVKEFGSSYRLDSVVQCSSDLDPTNCTVCLRLAVQNLLGCCSLSREAHIFHPKCLVKYDTTSSLVNVPSLGAMIGNKIFGRIFIAVMTATTLALLGL</sequence>
<dbReference type="InterPro" id="IPR002902">
    <property type="entry name" value="GNK2"/>
</dbReference>
<name>A0A8S1ZNV7_ARAAE</name>
<dbReference type="Gene3D" id="3.30.430.20">
    <property type="entry name" value="Gnk2 domain, C-X8-C-X2-C motif"/>
    <property type="match status" value="4"/>
</dbReference>